<dbReference type="InParanoid" id="A0A0C3PA84"/>
<dbReference type="EMBL" id="KN831952">
    <property type="protein sequence ID" value="KIO10510.1"/>
    <property type="molecule type" value="Genomic_DNA"/>
</dbReference>
<dbReference type="AlphaFoldDB" id="A0A0C3PA84"/>
<evidence type="ECO:0000313" key="2">
    <source>
        <dbReference type="Proteomes" id="UP000054217"/>
    </source>
</evidence>
<dbReference type="Proteomes" id="UP000054217">
    <property type="component" value="Unassembled WGS sequence"/>
</dbReference>
<reference evidence="1 2" key="1">
    <citation type="submission" date="2014-04" db="EMBL/GenBank/DDBJ databases">
        <authorList>
            <consortium name="DOE Joint Genome Institute"/>
            <person name="Kuo A."/>
            <person name="Kohler A."/>
            <person name="Costa M.D."/>
            <person name="Nagy L.G."/>
            <person name="Floudas D."/>
            <person name="Copeland A."/>
            <person name="Barry K.W."/>
            <person name="Cichocki N."/>
            <person name="Veneault-Fourrey C."/>
            <person name="LaButti K."/>
            <person name="Lindquist E.A."/>
            <person name="Lipzen A."/>
            <person name="Lundell T."/>
            <person name="Morin E."/>
            <person name="Murat C."/>
            <person name="Sun H."/>
            <person name="Tunlid A."/>
            <person name="Henrissat B."/>
            <person name="Grigoriev I.V."/>
            <person name="Hibbett D.S."/>
            <person name="Martin F."/>
            <person name="Nordberg H.P."/>
            <person name="Cantor M.N."/>
            <person name="Hua S.X."/>
        </authorList>
    </citation>
    <scope>NUCLEOTIDE SEQUENCE [LARGE SCALE GENOMIC DNA]</scope>
    <source>
        <strain evidence="1 2">Marx 270</strain>
    </source>
</reference>
<dbReference type="HOGENOM" id="CLU_2528375_0_0_1"/>
<proteinExistence type="predicted"/>
<protein>
    <submittedName>
        <fullName evidence="1">Uncharacterized protein</fullName>
    </submittedName>
</protein>
<name>A0A0C3PA84_PISTI</name>
<accession>A0A0C3PA84</accession>
<sequence length="84" mass="9643">MDGTGVLEWHSHRITAVKSDGRKDVLLLFYHMCFAGVNSRLDRWHYRSAGVASAGSWQCQVGVFHTVKHVEDLKFWRRNVGTNL</sequence>
<evidence type="ECO:0000313" key="1">
    <source>
        <dbReference type="EMBL" id="KIO10510.1"/>
    </source>
</evidence>
<reference evidence="2" key="2">
    <citation type="submission" date="2015-01" db="EMBL/GenBank/DDBJ databases">
        <title>Evolutionary Origins and Diversification of the Mycorrhizal Mutualists.</title>
        <authorList>
            <consortium name="DOE Joint Genome Institute"/>
            <consortium name="Mycorrhizal Genomics Consortium"/>
            <person name="Kohler A."/>
            <person name="Kuo A."/>
            <person name="Nagy L.G."/>
            <person name="Floudas D."/>
            <person name="Copeland A."/>
            <person name="Barry K.W."/>
            <person name="Cichocki N."/>
            <person name="Veneault-Fourrey C."/>
            <person name="LaButti K."/>
            <person name="Lindquist E.A."/>
            <person name="Lipzen A."/>
            <person name="Lundell T."/>
            <person name="Morin E."/>
            <person name="Murat C."/>
            <person name="Riley R."/>
            <person name="Ohm R."/>
            <person name="Sun H."/>
            <person name="Tunlid A."/>
            <person name="Henrissat B."/>
            <person name="Grigoriev I.V."/>
            <person name="Hibbett D.S."/>
            <person name="Martin F."/>
        </authorList>
    </citation>
    <scope>NUCLEOTIDE SEQUENCE [LARGE SCALE GENOMIC DNA]</scope>
    <source>
        <strain evidence="2">Marx 270</strain>
    </source>
</reference>
<keyword evidence="2" id="KW-1185">Reference proteome</keyword>
<organism evidence="1 2">
    <name type="scientific">Pisolithus tinctorius Marx 270</name>
    <dbReference type="NCBI Taxonomy" id="870435"/>
    <lineage>
        <taxon>Eukaryota</taxon>
        <taxon>Fungi</taxon>
        <taxon>Dikarya</taxon>
        <taxon>Basidiomycota</taxon>
        <taxon>Agaricomycotina</taxon>
        <taxon>Agaricomycetes</taxon>
        <taxon>Agaricomycetidae</taxon>
        <taxon>Boletales</taxon>
        <taxon>Sclerodermatineae</taxon>
        <taxon>Pisolithaceae</taxon>
        <taxon>Pisolithus</taxon>
    </lineage>
</organism>
<gene>
    <name evidence="1" type="ORF">M404DRAFT_995701</name>
</gene>